<accession>A0A2T7NSP7</accession>
<evidence type="ECO:0000313" key="5">
    <source>
        <dbReference type="Proteomes" id="UP000245119"/>
    </source>
</evidence>
<feature type="region of interest" description="Disordered" evidence="1">
    <location>
        <begin position="1251"/>
        <end position="1285"/>
    </location>
</feature>
<dbReference type="GO" id="GO:0006672">
    <property type="term" value="P:ceramide metabolic process"/>
    <property type="evidence" value="ECO:0007669"/>
    <property type="project" value="TreeGrafter"/>
</dbReference>
<dbReference type="EMBL" id="PZQS01000009">
    <property type="protein sequence ID" value="PVD24207.1"/>
    <property type="molecule type" value="Genomic_DNA"/>
</dbReference>
<dbReference type="Pfam" id="PF00781">
    <property type="entry name" value="DAGK_cat"/>
    <property type="match status" value="1"/>
</dbReference>
<feature type="region of interest" description="Disordered" evidence="1">
    <location>
        <begin position="1039"/>
        <end position="1060"/>
    </location>
</feature>
<dbReference type="InterPro" id="IPR016064">
    <property type="entry name" value="NAD/diacylglycerol_kinase_sf"/>
</dbReference>
<feature type="region of interest" description="Disordered" evidence="1">
    <location>
        <begin position="1444"/>
        <end position="1543"/>
    </location>
</feature>
<dbReference type="InterPro" id="IPR057465">
    <property type="entry name" value="CERK_PH"/>
</dbReference>
<feature type="domain" description="DAGKc" evidence="3">
    <location>
        <begin position="127"/>
        <end position="275"/>
    </location>
</feature>
<feature type="transmembrane region" description="Helical" evidence="2">
    <location>
        <begin position="1403"/>
        <end position="1429"/>
    </location>
</feature>
<dbReference type="SMART" id="SM00046">
    <property type="entry name" value="DAGKc"/>
    <property type="match status" value="1"/>
</dbReference>
<feature type="compositionally biased region" description="Low complexity" evidence="1">
    <location>
        <begin position="822"/>
        <end position="912"/>
    </location>
</feature>
<feature type="compositionally biased region" description="Polar residues" evidence="1">
    <location>
        <begin position="1491"/>
        <end position="1506"/>
    </location>
</feature>
<dbReference type="SUPFAM" id="SSF111331">
    <property type="entry name" value="NAD kinase/diacylglycerol kinase-like"/>
    <property type="match status" value="1"/>
</dbReference>
<feature type="compositionally biased region" description="Low complexity" evidence="1">
    <location>
        <begin position="670"/>
        <end position="713"/>
    </location>
</feature>
<dbReference type="PROSITE" id="PS50146">
    <property type="entry name" value="DAGK"/>
    <property type="match status" value="1"/>
</dbReference>
<feature type="compositionally biased region" description="Basic and acidic residues" evidence="1">
    <location>
        <begin position="1464"/>
        <end position="1479"/>
    </location>
</feature>
<dbReference type="GO" id="GO:0001729">
    <property type="term" value="F:ceramide kinase activity"/>
    <property type="evidence" value="ECO:0007669"/>
    <property type="project" value="TreeGrafter"/>
</dbReference>
<feature type="region of interest" description="Disordered" evidence="1">
    <location>
        <begin position="463"/>
        <end position="497"/>
    </location>
</feature>
<dbReference type="GO" id="GO:0016020">
    <property type="term" value="C:membrane"/>
    <property type="evidence" value="ECO:0007669"/>
    <property type="project" value="GOC"/>
</dbReference>
<dbReference type="InterPro" id="IPR001206">
    <property type="entry name" value="Diacylglycerol_kinase_cat_dom"/>
</dbReference>
<name>A0A2T7NSP7_POMCA</name>
<dbReference type="Gene3D" id="2.60.200.40">
    <property type="match status" value="1"/>
</dbReference>
<protein>
    <recommendedName>
        <fullName evidence="3">DAGKc domain-containing protein</fullName>
    </recommendedName>
</protein>
<feature type="region of interest" description="Disordered" evidence="1">
    <location>
        <begin position="1332"/>
        <end position="1359"/>
    </location>
</feature>
<feature type="compositionally biased region" description="Low complexity" evidence="1">
    <location>
        <begin position="1074"/>
        <end position="1089"/>
    </location>
</feature>
<keyword evidence="2" id="KW-0472">Membrane</keyword>
<keyword evidence="2" id="KW-1133">Transmembrane helix</keyword>
<feature type="region of interest" description="Disordered" evidence="1">
    <location>
        <begin position="982"/>
        <end position="1015"/>
    </location>
</feature>
<dbReference type="InterPro" id="IPR017438">
    <property type="entry name" value="ATP-NAD_kinase_N"/>
</dbReference>
<feature type="region of interest" description="Disordered" evidence="1">
    <location>
        <begin position="1144"/>
        <end position="1163"/>
    </location>
</feature>
<evidence type="ECO:0000256" key="2">
    <source>
        <dbReference type="SAM" id="Phobius"/>
    </source>
</evidence>
<evidence type="ECO:0000256" key="1">
    <source>
        <dbReference type="SAM" id="MobiDB-lite"/>
    </source>
</evidence>
<dbReference type="Pfam" id="PF25382">
    <property type="entry name" value="PH_CERK"/>
    <property type="match status" value="1"/>
</dbReference>
<feature type="compositionally biased region" description="Low complexity" evidence="1">
    <location>
        <begin position="781"/>
        <end position="814"/>
    </location>
</feature>
<feature type="compositionally biased region" description="Polar residues" evidence="1">
    <location>
        <begin position="990"/>
        <end position="1012"/>
    </location>
</feature>
<feature type="region of interest" description="Disordered" evidence="1">
    <location>
        <begin position="668"/>
        <end position="713"/>
    </location>
</feature>
<feature type="compositionally biased region" description="Polar residues" evidence="1">
    <location>
        <begin position="1091"/>
        <end position="1135"/>
    </location>
</feature>
<proteinExistence type="predicted"/>
<dbReference type="STRING" id="400727.A0A2T7NSP7"/>
<evidence type="ECO:0000313" key="4">
    <source>
        <dbReference type="EMBL" id="PVD24207.1"/>
    </source>
</evidence>
<gene>
    <name evidence="4" type="ORF">C0Q70_14677</name>
</gene>
<dbReference type="InterPro" id="IPR045363">
    <property type="entry name" value="CERK_C"/>
</dbReference>
<dbReference type="Gene3D" id="3.40.50.10330">
    <property type="entry name" value="Probable inorganic polyphosphate/atp-NAD kinase, domain 1"/>
    <property type="match status" value="1"/>
</dbReference>
<dbReference type="Pfam" id="PF19280">
    <property type="entry name" value="CERK_C"/>
    <property type="match status" value="1"/>
</dbReference>
<keyword evidence="2" id="KW-0812">Transmembrane</keyword>
<feature type="compositionally biased region" description="Polar residues" evidence="1">
    <location>
        <begin position="1149"/>
        <end position="1159"/>
    </location>
</feature>
<dbReference type="PANTHER" id="PTHR12358">
    <property type="entry name" value="SPHINGOSINE KINASE"/>
    <property type="match status" value="1"/>
</dbReference>
<feature type="compositionally biased region" description="Polar residues" evidence="1">
    <location>
        <begin position="470"/>
        <end position="497"/>
    </location>
</feature>
<dbReference type="OrthoDB" id="530923at2759"/>
<evidence type="ECO:0000259" key="3">
    <source>
        <dbReference type="PROSITE" id="PS50146"/>
    </source>
</evidence>
<feature type="region of interest" description="Disordered" evidence="1">
    <location>
        <begin position="1072"/>
        <end position="1135"/>
    </location>
</feature>
<feature type="region of interest" description="Disordered" evidence="1">
    <location>
        <begin position="781"/>
        <end position="915"/>
    </location>
</feature>
<organism evidence="4 5">
    <name type="scientific">Pomacea canaliculata</name>
    <name type="common">Golden apple snail</name>
    <dbReference type="NCBI Taxonomy" id="400727"/>
    <lineage>
        <taxon>Eukaryota</taxon>
        <taxon>Metazoa</taxon>
        <taxon>Spiralia</taxon>
        <taxon>Lophotrochozoa</taxon>
        <taxon>Mollusca</taxon>
        <taxon>Gastropoda</taxon>
        <taxon>Caenogastropoda</taxon>
        <taxon>Architaenioglossa</taxon>
        <taxon>Ampullarioidea</taxon>
        <taxon>Ampullariidae</taxon>
        <taxon>Pomacea</taxon>
    </lineage>
</organism>
<sequence>MAASDDLDVLLVSNLEFEHESVEVTLTSRYIAIKKPTSQFCIALEDILAASSHTGPPAKDKICKFNGDYKAIEMQPLHSLAFKVCVVKHAKKHKWRTKELIFTCKDHATSSQWIEKIKEVLYGPGFSRPRHLLVFINPFGGKRRAPKVFEKVLPYFELAGITTDVIETERQYHARDTIMEYDLSTIDGVVSVGGDGTFSEVLNGLMERTNKDKGVEQNFRHKPARPGVRIGIIPAGSTDCIVYSTVGTNDPITSALHIIVGDRVGVDVNALYKQQDFVKYSVTMTSYGYYGDLLADSEKLRWMGPKRYNWSGFKKFVSNKSYEGVVSFLPVERSRSHPQDRTRCFSGCKICLRARLESETSESARDNNSGVDCWQSVEGRFVAINCVTVSCRCGLSPEGMSPSAHLGDGCMDLILVSDCSRIDYLRHLIRIPKQNADQFDFEFIQVHRVREFSFQPASKQEEKIFEDSESSGAGSSLQISGESNHSTSSNPTLRHSPSANSVWNCDGEIISHPNLHIQVHCQLVDLFARGVENKANLESEQPRSRSGVLERSGTCKHIRKSGVRKSFSEKLNDKVDHHVTQPAGLARACTGGALAASVVMGDGLPSTNTRFVPVVTIDAAASSSNMETGSTNITKIGSTSTTETGRVSTFETANTSITETGSISTFDTVSASTTEARNTTETESTTRTVSTNTFETGSTSTFGTGNTNTIETETTSTFDTGRTSTFKARNTTATESTTGTVSTNTFETGSTSTFGTGNTNTIETETTSTFDTGRTSTFKARNTTATESTTGTVSTNTFETGSTSTFGTGNTNTLETRKTSETESTSTFDTGSTSTFKARNTTATESTTGTVSTNNFETGSTSIFDTGSTSTFDTGSTSTFDTGSTSTFDTGSTSTFETESTTGTGSETRSSFPGVTEPCQQQQLCLAGVCVPGCSSPSYSVQTSPGTRDTGSGSTARNSLLHFVTTVIYRGGLSARLAQPLSKGSDVDETSTMVSTLAPPSTQTHSVTSRNTSRGESRDVFLSSIMDTLREFNSVVQTTGEHSPLDGTGHTTGPAEGWEGIGVRTDVTAPTVATSGSTETMTESTQGMTPPTKSYSESTPTAGPTLPTEQSSLTSAWPTKTTENSTPVETSSTPTMIPARDKWAREEPTQTFSEPTRTTPGFKGEEYTTIFSESTGDPNQIGVDTTSRSSPALYGTTQYNYWEEIMGERAVFVDSTPSYTGPGLVPHGNNSQGFFDFGFLLPEEDSFTLSQTTFPSTTKTSTSVDAQSASDSTTTTTSHLSTTSGTLDYVSTSHVAVLPDEREAHDLLDRKSSSIGPEKLPEDAIIAGVRSTSWPRDVRSTSPAPGPVAPPTTHTSNVNDIHANTENKLNSEDPETIAKKYLPPLPEDEAPPHVGQHQEESQYLQILLVAAPSAVAFLSLLGLTCLTCCMCKHRYRRWMAVRRAKRRMQKERKKAQRKKQNVKAHVESETRQGNRETAGKKHNRHHRPQDSDLTQNSDLTHKQTPNGRPPESAVAPETTQARPSKKSSDLVVIHKQHPVPDKN</sequence>
<dbReference type="Proteomes" id="UP000245119">
    <property type="component" value="Linkage Group LG9"/>
</dbReference>
<dbReference type="InterPro" id="IPR050187">
    <property type="entry name" value="Lipid_Phosphate_FormReg"/>
</dbReference>
<feature type="compositionally biased region" description="Basic residues" evidence="1">
    <location>
        <begin position="1444"/>
        <end position="1462"/>
    </location>
</feature>
<dbReference type="PANTHER" id="PTHR12358:SF111">
    <property type="entry name" value="CERAMIDE KINASE, ISOFORM A"/>
    <property type="match status" value="1"/>
</dbReference>
<keyword evidence="5" id="KW-1185">Reference proteome</keyword>
<comment type="caution">
    <text evidence="4">The sequence shown here is derived from an EMBL/GenBank/DDBJ whole genome shotgun (WGS) entry which is preliminary data.</text>
</comment>
<reference evidence="4 5" key="1">
    <citation type="submission" date="2018-04" db="EMBL/GenBank/DDBJ databases">
        <title>The genome of golden apple snail Pomacea canaliculata provides insight into stress tolerance and invasive adaptation.</title>
        <authorList>
            <person name="Liu C."/>
            <person name="Liu B."/>
            <person name="Ren Y."/>
            <person name="Zhang Y."/>
            <person name="Wang H."/>
            <person name="Li S."/>
            <person name="Jiang F."/>
            <person name="Yin L."/>
            <person name="Zhang G."/>
            <person name="Qian W."/>
            <person name="Fan W."/>
        </authorList>
    </citation>
    <scope>NUCLEOTIDE SEQUENCE [LARGE SCALE GENOMIC DNA]</scope>
    <source>
        <strain evidence="4">SZHN2017</strain>
        <tissue evidence="4">Muscle</tissue>
    </source>
</reference>
<feature type="region of interest" description="Disordered" evidence="1">
    <location>
        <begin position="729"/>
        <end position="762"/>
    </location>
</feature>